<dbReference type="Pfam" id="PF00501">
    <property type="entry name" value="AMP-binding"/>
    <property type="match status" value="1"/>
</dbReference>
<comment type="similarity">
    <text evidence="4">Belongs to the NRP synthetase family.</text>
</comment>
<dbReference type="SUPFAM" id="SSF52777">
    <property type="entry name" value="CoA-dependent acyltransferases"/>
    <property type="match status" value="1"/>
</dbReference>
<sequence length="729" mass="80279">MPSQKIKFPSVWLGQAGHINGPHGGIGCWKDNGLIQARKSKASASRSPAHSLLIEYGAKYDDESASLVRGQQFLFVDQNRTFTCGGCLCVPFEAEHKQALENSISRWQPTILDIAPSVATVLPDHIVQALETLIIGGEHVSPDDARRWAHLVDLKFTYGLFESTPVVIADTVCLEEADEPRIGRGVGMNTWIVDAREGTSLAPVGSIGELVLEGPLIGAGYLKDNEKLDAAIIHDPCWLTQGNSDTKHPGRTGQLFRTGDLVRYNRDGSLTFVARKENQTKVHGRHVELREVEHQMRLVPSIGYAACLIPKSGHYADKLVGVFSLHGSSEGDRDDKVETAEVQLISTDKADDVLDCIQSLQAALDNTVTPYMVPAVWVPLRNIPIADSGASDCKLIEAWLCNLDEETCVRIANAASLSYEPVTTSERVIRDACSHALNVSPNLINMQRSFISNGGDSISAMGVSPYCRAAGIEVSVVSLLRAKKLVHAAASARLVEGVPTISSEEVFDKAFGLSPIQQWFFDQSPSDKVNSRDYYCNQAFYVRVKRQVLAEHVALAIDKVVQQHSMLRVRFQLNTTTRIWTQSIPKPEDAVYNFTSSQVESLNKVKSIITQRHQELNIERGPVFSADMFSLPSGEQILALIAHHLVVDLVSWRIVLDDLEAILCGSTIAGELPFQIWHDLQAKEAQSSRLSPENVVSAAIELDLSFWNFTFATPNTFDDHVEHSFDVTP</sequence>
<keyword evidence="1" id="KW-0596">Phosphopantetheine</keyword>
<keyword evidence="3" id="KW-0436">Ligase</keyword>
<dbReference type="InterPro" id="IPR036736">
    <property type="entry name" value="ACP-like_sf"/>
</dbReference>
<organism evidence="7 8">
    <name type="scientific">Claviceps humidiphila</name>
    <dbReference type="NCBI Taxonomy" id="1294629"/>
    <lineage>
        <taxon>Eukaryota</taxon>
        <taxon>Fungi</taxon>
        <taxon>Dikarya</taxon>
        <taxon>Ascomycota</taxon>
        <taxon>Pezizomycotina</taxon>
        <taxon>Sordariomycetes</taxon>
        <taxon>Hypocreomycetidae</taxon>
        <taxon>Hypocreales</taxon>
        <taxon>Clavicipitaceae</taxon>
        <taxon>Claviceps</taxon>
    </lineage>
</organism>
<evidence type="ECO:0000256" key="3">
    <source>
        <dbReference type="ARBA" id="ARBA00022598"/>
    </source>
</evidence>
<evidence type="ECO:0000313" key="7">
    <source>
        <dbReference type="EMBL" id="KAG6118440.1"/>
    </source>
</evidence>
<protein>
    <submittedName>
        <fullName evidence="7">NRPS-like protein biosynthetic cluster</fullName>
    </submittedName>
</protein>
<dbReference type="InterPro" id="IPR000873">
    <property type="entry name" value="AMP-dep_synth/lig_dom"/>
</dbReference>
<evidence type="ECO:0000313" key="8">
    <source>
        <dbReference type="Proteomes" id="UP000732380"/>
    </source>
</evidence>
<dbReference type="EMBL" id="SRQM01000103">
    <property type="protein sequence ID" value="KAG6118440.1"/>
    <property type="molecule type" value="Genomic_DNA"/>
</dbReference>
<dbReference type="Pfam" id="PF00668">
    <property type="entry name" value="Condensation"/>
    <property type="match status" value="1"/>
</dbReference>
<evidence type="ECO:0000256" key="4">
    <source>
        <dbReference type="ARBA" id="ARBA00029454"/>
    </source>
</evidence>
<dbReference type="Gene3D" id="3.30.300.30">
    <property type="match status" value="1"/>
</dbReference>
<evidence type="ECO:0000259" key="5">
    <source>
        <dbReference type="Pfam" id="PF00501"/>
    </source>
</evidence>
<dbReference type="PANTHER" id="PTHR45398">
    <property type="match status" value="1"/>
</dbReference>
<dbReference type="SUPFAM" id="SSF56801">
    <property type="entry name" value="Acetyl-CoA synthetase-like"/>
    <property type="match status" value="1"/>
</dbReference>
<dbReference type="PANTHER" id="PTHR45398:SF1">
    <property type="entry name" value="ENZYME, PUTATIVE (JCVI)-RELATED"/>
    <property type="match status" value="1"/>
</dbReference>
<dbReference type="InterPro" id="IPR001242">
    <property type="entry name" value="Condensation_dom"/>
</dbReference>
<feature type="domain" description="Condensation" evidence="6">
    <location>
        <begin position="513"/>
        <end position="667"/>
    </location>
</feature>
<evidence type="ECO:0000259" key="6">
    <source>
        <dbReference type="Pfam" id="PF00668"/>
    </source>
</evidence>
<dbReference type="Gene3D" id="1.10.1200.10">
    <property type="entry name" value="ACP-like"/>
    <property type="match status" value="1"/>
</dbReference>
<evidence type="ECO:0000256" key="1">
    <source>
        <dbReference type="ARBA" id="ARBA00022450"/>
    </source>
</evidence>
<name>A0A9P7Q4G4_9HYPO</name>
<dbReference type="Gene3D" id="3.30.559.10">
    <property type="entry name" value="Chloramphenicol acetyltransferase-like domain"/>
    <property type="match status" value="1"/>
</dbReference>
<dbReference type="InterPro" id="IPR042099">
    <property type="entry name" value="ANL_N_sf"/>
</dbReference>
<reference evidence="7 8" key="1">
    <citation type="journal article" date="2020" name="bioRxiv">
        <title>Whole genome comparisons of ergot fungi reveals the divergence and evolution of species within the genus Claviceps are the result of varying mechanisms driving genome evolution and host range expansion.</title>
        <authorList>
            <person name="Wyka S.A."/>
            <person name="Mondo S.J."/>
            <person name="Liu M."/>
            <person name="Dettman J."/>
            <person name="Nalam V."/>
            <person name="Broders K.D."/>
        </authorList>
    </citation>
    <scope>NUCLEOTIDE SEQUENCE [LARGE SCALE GENOMIC DNA]</scope>
    <source>
        <strain evidence="7 8">LM576</strain>
    </source>
</reference>
<dbReference type="FunFam" id="3.30.559.10:FF:000016">
    <property type="entry name" value="Nonribosomal peptide synthase Pes1"/>
    <property type="match status" value="1"/>
</dbReference>
<dbReference type="InterPro" id="IPR023213">
    <property type="entry name" value="CAT-like_dom_sf"/>
</dbReference>
<dbReference type="AlphaFoldDB" id="A0A9P7Q4G4"/>
<dbReference type="PROSITE" id="PS51257">
    <property type="entry name" value="PROKAR_LIPOPROTEIN"/>
    <property type="match status" value="1"/>
</dbReference>
<keyword evidence="2" id="KW-0597">Phosphoprotein</keyword>
<keyword evidence="8" id="KW-1185">Reference proteome</keyword>
<dbReference type="SUPFAM" id="SSF47336">
    <property type="entry name" value="ACP-like"/>
    <property type="match status" value="1"/>
</dbReference>
<dbReference type="Gene3D" id="3.40.50.12780">
    <property type="entry name" value="N-terminal domain of ligase-like"/>
    <property type="match status" value="1"/>
</dbReference>
<dbReference type="InterPro" id="IPR045851">
    <property type="entry name" value="AMP-bd_C_sf"/>
</dbReference>
<proteinExistence type="inferred from homology"/>
<comment type="caution">
    <text evidence="7">The sequence shown here is derived from an EMBL/GenBank/DDBJ whole genome shotgun (WGS) entry which is preliminary data.</text>
</comment>
<dbReference type="Proteomes" id="UP000732380">
    <property type="component" value="Unassembled WGS sequence"/>
</dbReference>
<gene>
    <name evidence="7" type="ORF">E4U13_000228</name>
</gene>
<dbReference type="GO" id="GO:0016874">
    <property type="term" value="F:ligase activity"/>
    <property type="evidence" value="ECO:0007669"/>
    <property type="project" value="UniProtKB-KW"/>
</dbReference>
<accession>A0A9P7Q4G4</accession>
<feature type="domain" description="AMP-dependent synthetase/ligase" evidence="5">
    <location>
        <begin position="80"/>
        <end position="222"/>
    </location>
</feature>
<evidence type="ECO:0000256" key="2">
    <source>
        <dbReference type="ARBA" id="ARBA00022553"/>
    </source>
</evidence>